<gene>
    <name evidence="2" type="ORF">DP114_31220</name>
</gene>
<reference evidence="2 3" key="1">
    <citation type="submission" date="2018-06" db="EMBL/GenBank/DDBJ databases">
        <title>Comparative genomics of Brasilonema spp. strains.</title>
        <authorList>
            <person name="Alvarenga D.O."/>
            <person name="Fiore M.F."/>
            <person name="Varani A.M."/>
        </authorList>
    </citation>
    <scope>NUCLEOTIDE SEQUENCE [LARGE SCALE GENOMIC DNA]</scope>
    <source>
        <strain evidence="2 3">CENA114</strain>
    </source>
</reference>
<keyword evidence="1" id="KW-0812">Transmembrane</keyword>
<evidence type="ECO:0000256" key="1">
    <source>
        <dbReference type="SAM" id="Phobius"/>
    </source>
</evidence>
<proteinExistence type="predicted"/>
<keyword evidence="1" id="KW-1133">Transmembrane helix</keyword>
<keyword evidence="1" id="KW-0472">Membrane</keyword>
<accession>A0A856MK88</accession>
<keyword evidence="3" id="KW-1185">Reference proteome</keyword>
<dbReference type="RefSeq" id="WP_169265741.1">
    <property type="nucleotide sequence ID" value="NZ_CAWOXK010000001.1"/>
</dbReference>
<feature type="transmembrane region" description="Helical" evidence="1">
    <location>
        <begin position="63"/>
        <end position="84"/>
    </location>
</feature>
<dbReference type="KEGG" id="bsen:DP114_31220"/>
<sequence>MDSKSDNSESGKSVIAREAVDWLLQRIFQLPKKWLIISIILILLSTCEVGWSKKELFSFKFKVTNTTAIFLSLIWLPSILKVFALSGGALKTPLGEIGGSGMKTMLESLTGDSLGFLIEQTKKAEEVAPPKQQEEMRQIRREWQKVYASTVPVSDARQEMERLAERYKELRTTMPFGAQRTFEMESVSGRMRALAPEVKYTVQEVKDLLQSDDQGKRLLGLSVAEWSSDVIYFDLVLHLVNRSETAFEQTSALRAVGKMVSKLDAHQKKNLQAAIIEQRNFNEEEKRWIKPNSNRWVLSDRILSTLNELV</sequence>
<feature type="transmembrane region" description="Helical" evidence="1">
    <location>
        <begin position="34"/>
        <end position="51"/>
    </location>
</feature>
<evidence type="ECO:0000313" key="3">
    <source>
        <dbReference type="Proteomes" id="UP000503129"/>
    </source>
</evidence>
<dbReference type="Proteomes" id="UP000503129">
    <property type="component" value="Chromosome"/>
</dbReference>
<name>A0A856MK88_9CYAN</name>
<dbReference type="EMBL" id="CP030118">
    <property type="protein sequence ID" value="QDL11773.1"/>
    <property type="molecule type" value="Genomic_DNA"/>
</dbReference>
<protein>
    <submittedName>
        <fullName evidence="2">Uncharacterized protein</fullName>
    </submittedName>
</protein>
<organism evidence="2 3">
    <name type="scientific">Brasilonema sennae CENA114</name>
    <dbReference type="NCBI Taxonomy" id="415709"/>
    <lineage>
        <taxon>Bacteria</taxon>
        <taxon>Bacillati</taxon>
        <taxon>Cyanobacteriota</taxon>
        <taxon>Cyanophyceae</taxon>
        <taxon>Nostocales</taxon>
        <taxon>Scytonemataceae</taxon>
        <taxon>Brasilonema</taxon>
        <taxon>Bromeliae group (in: Brasilonema)</taxon>
    </lineage>
</organism>
<dbReference type="AlphaFoldDB" id="A0A856MK88"/>
<evidence type="ECO:0000313" key="2">
    <source>
        <dbReference type="EMBL" id="QDL11773.1"/>
    </source>
</evidence>